<dbReference type="EnsemblPlants" id="KQJ87615">
    <property type="protein sequence ID" value="KQJ87615"/>
    <property type="gene ID" value="BRADI_4g12300v3"/>
</dbReference>
<evidence type="ECO:0000256" key="1">
    <source>
        <dbReference type="SAM" id="MobiDB-lite"/>
    </source>
</evidence>
<evidence type="ECO:0000313" key="5">
    <source>
        <dbReference type="Proteomes" id="UP000008810"/>
    </source>
</evidence>
<dbReference type="GeneID" id="104584923"/>
<dbReference type="OrthoDB" id="591587at2759"/>
<evidence type="ECO:0000313" key="4">
    <source>
        <dbReference type="EnsemblPlants" id="KQJ87615"/>
    </source>
</evidence>
<sequence>MDVPGNRPVLHDGADYGITESLSGSIDDQGAIAPAAQEGDEEEDESLITESLSASIDDQGAIAPAAQERDEEDKSLITEILTISPAKSLDTRVACLIAWASDDIDRVNYFEPSMVRIGPFHRQDPSQQSADRMEQKKKRVLPGLLASNEQDEAGRREELRSHLEAMESVERVARRCYNRSFGWMTSKEYAHMLLLDGCFLYSRFVSAAGIGDDIAVDRDVIFLLENQIPFFVLEEIHRQLIKTGRVQDTSPGAVLDEVAKRVRRVLQRNNYIALGNVNVPSSHPSPCHLLHLLYMYFTPTLGRVPATPAPAGRPGSIAWFISIVDTNGNRAGPPLQGQPTNNNNNNNTSDPVLPQVRWRTATQYYAAGVGFVKRKLGDQGARCILDVELTVGWLTGGTLHVPCLTIDINTFRMLRNMVALEQKSLQQTSQSSHVTAYCLFLSQIAGTKEDVELLVSKGIIAHLLRSIDDVAQGLAGLCSAVVFDVDNPDLNYLSSKHKALEPLYHSNWGRAIAWLWHVKCDNPLKALAVLAAVVVSIVTVLQLVFAGLSYGRGN</sequence>
<feature type="compositionally biased region" description="Acidic residues" evidence="1">
    <location>
        <begin position="38"/>
        <end position="47"/>
    </location>
</feature>
<keyword evidence="2" id="KW-1133">Transmembrane helix</keyword>
<dbReference type="AlphaFoldDB" id="A0A0Q3EIP3"/>
<evidence type="ECO:0000313" key="3">
    <source>
        <dbReference type="EMBL" id="KQJ87615.1"/>
    </source>
</evidence>
<dbReference type="EMBL" id="CM000883">
    <property type="protein sequence ID" value="KQJ87615.1"/>
    <property type="molecule type" value="Genomic_DNA"/>
</dbReference>
<name>A0A0Q3EIP3_BRADI</name>
<dbReference type="Pfam" id="PF03140">
    <property type="entry name" value="DUF247"/>
    <property type="match status" value="1"/>
</dbReference>
<keyword evidence="2" id="KW-0812">Transmembrane</keyword>
<keyword evidence="5" id="KW-1185">Reference proteome</keyword>
<dbReference type="PANTHER" id="PTHR31170:SF18">
    <property type="entry name" value="(WILD MALAYSIAN BANANA) HYPOTHETICAL PROTEIN"/>
    <property type="match status" value="1"/>
</dbReference>
<dbReference type="ExpressionAtlas" id="A0A0Q3EIP3">
    <property type="expression patterns" value="baseline"/>
</dbReference>
<accession>A0A0Q3EIP3</accession>
<protein>
    <submittedName>
        <fullName evidence="3 4">Uncharacterized protein</fullName>
    </submittedName>
</protein>
<feature type="region of interest" description="Disordered" evidence="1">
    <location>
        <begin position="1"/>
        <end position="48"/>
    </location>
</feature>
<dbReference type="STRING" id="15368.A0A0Q3EIP3"/>
<dbReference type="Proteomes" id="UP000008810">
    <property type="component" value="Chromosome 4"/>
</dbReference>
<keyword evidence="2" id="KW-0472">Membrane</keyword>
<dbReference type="Gramene" id="KQJ87615">
    <property type="protein sequence ID" value="KQJ87615"/>
    <property type="gene ID" value="BRADI_4g12300v3"/>
</dbReference>
<proteinExistence type="predicted"/>
<feature type="transmembrane region" description="Helical" evidence="2">
    <location>
        <begin position="527"/>
        <end position="550"/>
    </location>
</feature>
<reference evidence="3" key="2">
    <citation type="submission" date="2017-06" db="EMBL/GenBank/DDBJ databases">
        <title>WGS assembly of Brachypodium distachyon.</title>
        <authorList>
            <consortium name="The International Brachypodium Initiative"/>
            <person name="Lucas S."/>
            <person name="Harmon-Smith M."/>
            <person name="Lail K."/>
            <person name="Tice H."/>
            <person name="Grimwood J."/>
            <person name="Bruce D."/>
            <person name="Barry K."/>
            <person name="Shu S."/>
            <person name="Lindquist E."/>
            <person name="Wang M."/>
            <person name="Pitluck S."/>
            <person name="Vogel J.P."/>
            <person name="Garvin D.F."/>
            <person name="Mockler T.C."/>
            <person name="Schmutz J."/>
            <person name="Rokhsar D."/>
            <person name="Bevan M.W."/>
        </authorList>
    </citation>
    <scope>NUCLEOTIDE SEQUENCE</scope>
    <source>
        <strain evidence="3">Bd21</strain>
    </source>
</reference>
<evidence type="ECO:0000256" key="2">
    <source>
        <dbReference type="SAM" id="Phobius"/>
    </source>
</evidence>
<reference evidence="3 4" key="1">
    <citation type="journal article" date="2010" name="Nature">
        <title>Genome sequencing and analysis of the model grass Brachypodium distachyon.</title>
        <authorList>
            <consortium name="International Brachypodium Initiative"/>
        </authorList>
    </citation>
    <scope>NUCLEOTIDE SEQUENCE [LARGE SCALE GENOMIC DNA]</scope>
    <source>
        <strain evidence="3 4">Bd21</strain>
    </source>
</reference>
<feature type="region of interest" description="Disordered" evidence="1">
    <location>
        <begin position="330"/>
        <end position="349"/>
    </location>
</feature>
<organism evidence="3">
    <name type="scientific">Brachypodium distachyon</name>
    <name type="common">Purple false brome</name>
    <name type="synonym">Trachynia distachya</name>
    <dbReference type="NCBI Taxonomy" id="15368"/>
    <lineage>
        <taxon>Eukaryota</taxon>
        <taxon>Viridiplantae</taxon>
        <taxon>Streptophyta</taxon>
        <taxon>Embryophyta</taxon>
        <taxon>Tracheophyta</taxon>
        <taxon>Spermatophyta</taxon>
        <taxon>Magnoliopsida</taxon>
        <taxon>Liliopsida</taxon>
        <taxon>Poales</taxon>
        <taxon>Poaceae</taxon>
        <taxon>BOP clade</taxon>
        <taxon>Pooideae</taxon>
        <taxon>Stipodae</taxon>
        <taxon>Brachypodieae</taxon>
        <taxon>Brachypodium</taxon>
    </lineage>
</organism>
<gene>
    <name evidence="4" type="primary">LOC104584923</name>
    <name evidence="3" type="ORF">BRADI_4g12300v3</name>
</gene>
<dbReference type="InterPro" id="IPR004158">
    <property type="entry name" value="DUF247_pln"/>
</dbReference>
<reference evidence="4" key="3">
    <citation type="submission" date="2018-08" db="UniProtKB">
        <authorList>
            <consortium name="EnsemblPlants"/>
        </authorList>
    </citation>
    <scope>IDENTIFICATION</scope>
    <source>
        <strain evidence="4">cv. Bd21</strain>
    </source>
</reference>
<dbReference type="PANTHER" id="PTHR31170">
    <property type="entry name" value="BNAC04G53230D PROTEIN"/>
    <property type="match status" value="1"/>
</dbReference>
<dbReference type="RefSeq" id="XP_024318636.1">
    <property type="nucleotide sequence ID" value="XM_024462868.1"/>
</dbReference>